<protein>
    <submittedName>
        <fullName evidence="3">Uncharacterized protein</fullName>
    </submittedName>
</protein>
<feature type="compositionally biased region" description="Polar residues" evidence="2">
    <location>
        <begin position="324"/>
        <end position="335"/>
    </location>
</feature>
<dbReference type="OMA" id="MNTHSTE"/>
<feature type="region of interest" description="Disordered" evidence="2">
    <location>
        <begin position="513"/>
        <end position="574"/>
    </location>
</feature>
<feature type="compositionally biased region" description="Polar residues" evidence="2">
    <location>
        <begin position="135"/>
        <end position="144"/>
    </location>
</feature>
<evidence type="ECO:0000256" key="1">
    <source>
        <dbReference type="SAM" id="Coils"/>
    </source>
</evidence>
<keyword evidence="4" id="KW-1185">Reference proteome</keyword>
<dbReference type="HOGENOM" id="CLU_011949_0_0_1"/>
<feature type="region of interest" description="Disordered" evidence="2">
    <location>
        <begin position="315"/>
        <end position="335"/>
    </location>
</feature>
<feature type="region of interest" description="Disordered" evidence="2">
    <location>
        <begin position="129"/>
        <end position="149"/>
    </location>
</feature>
<dbReference type="eggNOG" id="ENOG502RX9Q">
    <property type="taxonomic scope" value="Eukaryota"/>
</dbReference>
<dbReference type="AlphaFoldDB" id="J3L469"/>
<name>J3L469_ORYBR</name>
<feature type="compositionally biased region" description="Polar residues" evidence="2">
    <location>
        <begin position="516"/>
        <end position="551"/>
    </location>
</feature>
<evidence type="ECO:0000256" key="2">
    <source>
        <dbReference type="SAM" id="MobiDB-lite"/>
    </source>
</evidence>
<dbReference type="Proteomes" id="UP000006038">
    <property type="component" value="Chromosome 1"/>
</dbReference>
<feature type="coiled-coil region" evidence="1">
    <location>
        <begin position="706"/>
        <end position="733"/>
    </location>
</feature>
<proteinExistence type="predicted"/>
<feature type="compositionally biased region" description="Basic and acidic residues" evidence="2">
    <location>
        <begin position="465"/>
        <end position="478"/>
    </location>
</feature>
<reference evidence="3" key="2">
    <citation type="submission" date="2013-04" db="UniProtKB">
        <authorList>
            <consortium name="EnsemblPlants"/>
        </authorList>
    </citation>
    <scope>IDENTIFICATION</scope>
</reference>
<dbReference type="Gramene" id="OB01G40250.1">
    <property type="protein sequence ID" value="OB01G40250.1"/>
    <property type="gene ID" value="OB01G40250"/>
</dbReference>
<dbReference type="PANTHER" id="PTHR36380">
    <property type="entry name" value="BNAA03G58330D PROTEIN"/>
    <property type="match status" value="1"/>
</dbReference>
<evidence type="ECO:0000313" key="4">
    <source>
        <dbReference type="Proteomes" id="UP000006038"/>
    </source>
</evidence>
<feature type="compositionally biased region" description="Polar residues" evidence="2">
    <location>
        <begin position="269"/>
        <end position="282"/>
    </location>
</feature>
<evidence type="ECO:0000313" key="3">
    <source>
        <dbReference type="EnsemblPlants" id="OB01G40250.1"/>
    </source>
</evidence>
<keyword evidence="1" id="KW-0175">Coiled coil</keyword>
<dbReference type="InterPro" id="IPR038777">
    <property type="entry name" value="At4g18490-like"/>
</dbReference>
<sequence>MEAPSLMFRRATNTPSVLQSYIALSEYKYYSRERKPKLVGTMDESRKRLASTADAKSSSLDEDFGNDFLSSWKLPKSGKDTIDFDVESVPKNSKKFTFDNLDDFGLDGAFEKLSSFKVGMSDLDFSGPLKKKMKPNSSNGNNLSEEMKETEKDNFSFSFDFNDLGKFNLDSNLGIAENVMSKFVENAGLVSSEGDKDPQRGLSGKGSDILGDNISKDQEQKKDACTLRPSHLTSFSPAGMGQNKVDMLLTDTHEEKSNEPHPSKAAVNEPSQNPPCSSTSTPGEDPTDVTSTATATAAPENCREVHLVEVSKVHISMENKDSKQSVSSQSMNTSNMCPSLPRKLMGESDYQNHQNEIVRESACLNEESQDKQCSRGTSMKLLRKTTCETQKADKGTSGPKNLSSSMQRDIRNIKPALLNETGSFSLVPRSAIMKDSMPPHLTPEMALNQLSGDNKMIQKMNTHSAELKREHTQADARPGKPKIASSKTFCKSALHALLTTSMNVKDHWNSKLRLESPSTGNVSSLNAPSSPAHSNGHNTATSQSPLRSSNVPDAVKGTPKNDNRPISQLKGAKITKGGAISSKSDLLLEKELMEVSRRKGSPITISNNYKSYGEGKSVLPSLSMLQKIPKEPVPDPKAPAVLKRVMRSPAVRKSPEIVSKLGNITVPGSGTPKAHMDNAIVSAIPCEMGGVSELELPALLENDVNVEKAEACRKELEDLCISLRRKHEEAKELAVRAIVNNNMMLMLNHPMFEEKICALQKFADSLRSKKFSFEDISTIDAH</sequence>
<accession>J3L469</accession>
<feature type="region of interest" description="Disordered" evidence="2">
    <location>
        <begin position="464"/>
        <end position="484"/>
    </location>
</feature>
<feature type="compositionally biased region" description="Basic and acidic residues" evidence="2">
    <location>
        <begin position="251"/>
        <end position="262"/>
    </location>
</feature>
<dbReference type="PANTHER" id="PTHR36380:SF1">
    <property type="entry name" value="OS01G0755100 PROTEIN"/>
    <property type="match status" value="1"/>
</dbReference>
<reference evidence="3" key="1">
    <citation type="journal article" date="2013" name="Nat. Commun.">
        <title>Whole-genome sequencing of Oryza brachyantha reveals mechanisms underlying Oryza genome evolution.</title>
        <authorList>
            <person name="Chen J."/>
            <person name="Huang Q."/>
            <person name="Gao D."/>
            <person name="Wang J."/>
            <person name="Lang Y."/>
            <person name="Liu T."/>
            <person name="Li B."/>
            <person name="Bai Z."/>
            <person name="Luis Goicoechea J."/>
            <person name="Liang C."/>
            <person name="Chen C."/>
            <person name="Zhang W."/>
            <person name="Sun S."/>
            <person name="Liao Y."/>
            <person name="Zhang X."/>
            <person name="Yang L."/>
            <person name="Song C."/>
            <person name="Wang M."/>
            <person name="Shi J."/>
            <person name="Liu G."/>
            <person name="Liu J."/>
            <person name="Zhou H."/>
            <person name="Zhou W."/>
            <person name="Yu Q."/>
            <person name="An N."/>
            <person name="Chen Y."/>
            <person name="Cai Q."/>
            <person name="Wang B."/>
            <person name="Liu B."/>
            <person name="Min J."/>
            <person name="Huang Y."/>
            <person name="Wu H."/>
            <person name="Li Z."/>
            <person name="Zhang Y."/>
            <person name="Yin Y."/>
            <person name="Song W."/>
            <person name="Jiang J."/>
            <person name="Jackson S.A."/>
            <person name="Wing R.A."/>
            <person name="Wang J."/>
            <person name="Chen M."/>
        </authorList>
    </citation>
    <scope>NUCLEOTIDE SEQUENCE [LARGE SCALE GENOMIC DNA]</scope>
    <source>
        <strain evidence="3">cv. IRGC 101232</strain>
    </source>
</reference>
<organism evidence="3">
    <name type="scientific">Oryza brachyantha</name>
    <name type="common">malo sina</name>
    <dbReference type="NCBI Taxonomy" id="4533"/>
    <lineage>
        <taxon>Eukaryota</taxon>
        <taxon>Viridiplantae</taxon>
        <taxon>Streptophyta</taxon>
        <taxon>Embryophyta</taxon>
        <taxon>Tracheophyta</taxon>
        <taxon>Spermatophyta</taxon>
        <taxon>Magnoliopsida</taxon>
        <taxon>Liliopsida</taxon>
        <taxon>Poales</taxon>
        <taxon>Poaceae</taxon>
        <taxon>BOP clade</taxon>
        <taxon>Oryzoideae</taxon>
        <taxon>Oryzeae</taxon>
        <taxon>Oryzinae</taxon>
        <taxon>Oryza</taxon>
    </lineage>
</organism>
<dbReference type="EnsemblPlants" id="OB01G40250.1">
    <property type="protein sequence ID" value="OB01G40250.1"/>
    <property type="gene ID" value="OB01G40250"/>
</dbReference>
<feature type="compositionally biased region" description="Basic and acidic residues" evidence="2">
    <location>
        <begin position="214"/>
        <end position="225"/>
    </location>
</feature>
<feature type="region of interest" description="Disordered" evidence="2">
    <location>
        <begin position="190"/>
        <end position="303"/>
    </location>
</feature>